<dbReference type="Gene3D" id="2.40.30.170">
    <property type="match status" value="1"/>
</dbReference>
<organism evidence="5 6">
    <name type="scientific">Christiangramia flava JLT2011</name>
    <dbReference type="NCBI Taxonomy" id="1229726"/>
    <lineage>
        <taxon>Bacteria</taxon>
        <taxon>Pseudomonadati</taxon>
        <taxon>Bacteroidota</taxon>
        <taxon>Flavobacteriia</taxon>
        <taxon>Flavobacteriales</taxon>
        <taxon>Flavobacteriaceae</taxon>
        <taxon>Christiangramia</taxon>
    </lineage>
</organism>
<dbReference type="InterPro" id="IPR006143">
    <property type="entry name" value="RND_pump_MFP"/>
</dbReference>
<evidence type="ECO:0000313" key="6">
    <source>
        <dbReference type="Proteomes" id="UP000186230"/>
    </source>
</evidence>
<dbReference type="SUPFAM" id="SSF111369">
    <property type="entry name" value="HlyD-like secretion proteins"/>
    <property type="match status" value="1"/>
</dbReference>
<feature type="domain" description="CzcB-like barrel-sandwich hybrid" evidence="4">
    <location>
        <begin position="79"/>
        <end position="223"/>
    </location>
</feature>
<dbReference type="PANTHER" id="PTHR30097:SF4">
    <property type="entry name" value="SLR6042 PROTEIN"/>
    <property type="match status" value="1"/>
</dbReference>
<dbReference type="InterPro" id="IPR058792">
    <property type="entry name" value="Beta-barrel_RND_2"/>
</dbReference>
<gene>
    <name evidence="5" type="ORF">GRFL_3349</name>
</gene>
<dbReference type="EMBL" id="CP016359">
    <property type="protein sequence ID" value="APU70073.1"/>
    <property type="molecule type" value="Genomic_DNA"/>
</dbReference>
<dbReference type="Pfam" id="PF25954">
    <property type="entry name" value="Beta-barrel_RND_2"/>
    <property type="match status" value="1"/>
</dbReference>
<keyword evidence="6" id="KW-1185">Reference proteome</keyword>
<sequence length="389" mass="43306">MKIIIFLLLSTSLFISCGNQKEETKTSQETKNAEKHSEAVVMSKQQFADMEMKIDAPTERSMQTFISANGHLEVPPQSEATVTPVIGGNIQAIQVIEGDEVKKGSVLAYLTHPDIIEVQTSYLNTANRLNFLRKDFDRQKKLYEEGVGSGELFQRAEAELESAKAHLQGLKAQLLQLHIDPKRLSEGSIQSRIPVLSPISGAIQSVNIKTGQYVQPTAGMFEIINTEDVHVDLMVFEKDVPKVREGQKVTFTTSAKPGKEMTAKILSISKNFEREPKALHVHAEIENREKGLVPGMYVKARIAVEKSKNLALPEDAITKNNEKKYVFSVEESAGSYHFQPVEITANTTEDGWTAITLPDSLDHKNRFAVNNAYYLMAELNKEANGEHGH</sequence>
<dbReference type="RefSeq" id="WP_083645643.1">
    <property type="nucleotide sequence ID" value="NZ_AMRU01000004.1"/>
</dbReference>
<dbReference type="GO" id="GO:0016020">
    <property type="term" value="C:membrane"/>
    <property type="evidence" value="ECO:0007669"/>
    <property type="project" value="InterPro"/>
</dbReference>
<proteinExistence type="inferred from homology"/>
<dbReference type="NCBIfam" id="TIGR01730">
    <property type="entry name" value="RND_mfp"/>
    <property type="match status" value="1"/>
</dbReference>
<dbReference type="OrthoDB" id="9814657at2"/>
<dbReference type="PROSITE" id="PS51257">
    <property type="entry name" value="PROKAR_LIPOPROTEIN"/>
    <property type="match status" value="1"/>
</dbReference>
<feature type="domain" description="CusB-like beta-barrel" evidence="3">
    <location>
        <begin position="230"/>
        <end position="303"/>
    </location>
</feature>
<keyword evidence="2" id="KW-0813">Transport</keyword>
<dbReference type="Proteomes" id="UP000186230">
    <property type="component" value="Chromosome"/>
</dbReference>
<dbReference type="AlphaFoldDB" id="A0A1L7IA51"/>
<comment type="similarity">
    <text evidence="1">Belongs to the membrane fusion protein (MFP) (TC 8.A.1) family.</text>
</comment>
<dbReference type="GO" id="GO:0022857">
    <property type="term" value="F:transmembrane transporter activity"/>
    <property type="evidence" value="ECO:0007669"/>
    <property type="project" value="InterPro"/>
</dbReference>
<evidence type="ECO:0000259" key="3">
    <source>
        <dbReference type="Pfam" id="PF25954"/>
    </source>
</evidence>
<name>A0A1L7IA51_9FLAO</name>
<dbReference type="Pfam" id="PF25973">
    <property type="entry name" value="BSH_CzcB"/>
    <property type="match status" value="1"/>
</dbReference>
<evidence type="ECO:0000313" key="5">
    <source>
        <dbReference type="EMBL" id="APU70073.1"/>
    </source>
</evidence>
<dbReference type="GO" id="GO:0015679">
    <property type="term" value="P:plasma membrane copper ion transport"/>
    <property type="evidence" value="ECO:0007669"/>
    <property type="project" value="TreeGrafter"/>
</dbReference>
<protein>
    <submittedName>
        <fullName evidence="5">Putative Co/Zn/Cd efflux system membrane fusion protein</fullName>
    </submittedName>
</protein>
<dbReference type="GO" id="GO:0030313">
    <property type="term" value="C:cell envelope"/>
    <property type="evidence" value="ECO:0007669"/>
    <property type="project" value="TreeGrafter"/>
</dbReference>
<evidence type="ECO:0000256" key="1">
    <source>
        <dbReference type="ARBA" id="ARBA00009477"/>
    </source>
</evidence>
<dbReference type="KEGG" id="gfl:GRFL_3349"/>
<dbReference type="InterPro" id="IPR051909">
    <property type="entry name" value="MFP_Cation_Efflux"/>
</dbReference>
<dbReference type="Gene3D" id="2.40.50.100">
    <property type="match status" value="1"/>
</dbReference>
<dbReference type="STRING" id="1229726.GRFL_3349"/>
<dbReference type="FunFam" id="2.40.30.170:FF:000010">
    <property type="entry name" value="Efflux RND transporter periplasmic adaptor subunit"/>
    <property type="match status" value="1"/>
</dbReference>
<reference evidence="5 6" key="1">
    <citation type="submission" date="2016-07" db="EMBL/GenBank/DDBJ databases">
        <title>Multi-omics approach to identify versatile polysaccharide utilization systems of a marine flavobacterium Gramella flava.</title>
        <authorList>
            <person name="Tang K."/>
        </authorList>
    </citation>
    <scope>NUCLEOTIDE SEQUENCE [LARGE SCALE GENOMIC DNA]</scope>
    <source>
        <strain evidence="5 6">JLT2011</strain>
    </source>
</reference>
<dbReference type="Gene3D" id="2.40.420.20">
    <property type="match status" value="1"/>
</dbReference>
<dbReference type="GO" id="GO:0060003">
    <property type="term" value="P:copper ion export"/>
    <property type="evidence" value="ECO:0007669"/>
    <property type="project" value="TreeGrafter"/>
</dbReference>
<evidence type="ECO:0000256" key="2">
    <source>
        <dbReference type="ARBA" id="ARBA00022448"/>
    </source>
</evidence>
<dbReference type="PANTHER" id="PTHR30097">
    <property type="entry name" value="CATION EFFLUX SYSTEM PROTEIN CUSB"/>
    <property type="match status" value="1"/>
</dbReference>
<dbReference type="Gene3D" id="1.10.287.470">
    <property type="entry name" value="Helix hairpin bin"/>
    <property type="match status" value="1"/>
</dbReference>
<dbReference type="InterPro" id="IPR058647">
    <property type="entry name" value="BSH_CzcB-like"/>
</dbReference>
<evidence type="ECO:0000259" key="4">
    <source>
        <dbReference type="Pfam" id="PF25973"/>
    </source>
</evidence>
<accession>A0A1L7IA51</accession>